<proteinExistence type="inferred from homology"/>
<feature type="binding site" evidence="9">
    <location>
        <position position="286"/>
    </location>
    <ligand>
        <name>Mn(2+)</name>
        <dbReference type="ChEBI" id="CHEBI:29035"/>
        <label>2</label>
    </ligand>
</feature>
<feature type="binding site" evidence="9">
    <location>
        <position position="263"/>
    </location>
    <ligand>
        <name>Mn(2+)</name>
        <dbReference type="ChEBI" id="CHEBI:29035"/>
        <label>2</label>
    </ligand>
</feature>
<dbReference type="PANTHER" id="PTHR11963">
    <property type="entry name" value="LEUCINE AMINOPEPTIDASE-RELATED"/>
    <property type="match status" value="1"/>
</dbReference>
<comment type="subcellular location">
    <subcellularLocation>
        <location evidence="9">Cytoplasm</location>
    </subcellularLocation>
</comment>
<keyword evidence="4 9" id="KW-0031">Aminopeptidase</keyword>
<comment type="catalytic activity">
    <reaction evidence="1 9">
        <text>Release of an N-terminal amino acid, Xaa-|-Yaa-, in which Xaa is preferably Leu, but may be other amino acids including Pro although not Arg or Lys, and Yaa may be Pro. Amino acid amides and methyl esters are also readily hydrolyzed, but rates on arylamides are exceedingly low.</text>
        <dbReference type="EC" id="3.4.11.1"/>
    </reaction>
</comment>
<dbReference type="Proteomes" id="UP000190064">
    <property type="component" value="Unassembled WGS sequence"/>
</dbReference>
<dbReference type="InterPro" id="IPR011356">
    <property type="entry name" value="Leucine_aapep/pepB"/>
</dbReference>
<dbReference type="EC" id="3.4.11.10" evidence="9"/>
<dbReference type="GO" id="GO:0006508">
    <property type="term" value="P:proteolysis"/>
    <property type="evidence" value="ECO:0007669"/>
    <property type="project" value="UniProtKB-KW"/>
</dbReference>
<dbReference type="Pfam" id="PF02789">
    <property type="entry name" value="Peptidase_M17_N"/>
    <property type="match status" value="1"/>
</dbReference>
<dbReference type="GO" id="GO:0070006">
    <property type="term" value="F:metalloaminopeptidase activity"/>
    <property type="evidence" value="ECO:0007669"/>
    <property type="project" value="InterPro"/>
</dbReference>
<feature type="binding site" evidence="9">
    <location>
        <position position="268"/>
    </location>
    <ligand>
        <name>Mn(2+)</name>
        <dbReference type="ChEBI" id="CHEBI:29035"/>
        <label>1</label>
    </ligand>
</feature>
<feature type="binding site" evidence="9">
    <location>
        <position position="347"/>
    </location>
    <ligand>
        <name>Mn(2+)</name>
        <dbReference type="ChEBI" id="CHEBI:29035"/>
        <label>1</label>
    </ligand>
</feature>
<dbReference type="GO" id="GO:0030145">
    <property type="term" value="F:manganese ion binding"/>
    <property type="evidence" value="ECO:0007669"/>
    <property type="project" value="UniProtKB-UniRule"/>
</dbReference>
<evidence type="ECO:0000313" key="11">
    <source>
        <dbReference type="EMBL" id="OOV87041.1"/>
    </source>
</evidence>
<dbReference type="HAMAP" id="MF_00181">
    <property type="entry name" value="Cytosol_peptidase_M17"/>
    <property type="match status" value="1"/>
</dbReference>
<dbReference type="EC" id="3.4.11.1" evidence="9"/>
<comment type="similarity">
    <text evidence="3 9">Belongs to the peptidase M17 family.</text>
</comment>
<evidence type="ECO:0000256" key="4">
    <source>
        <dbReference type="ARBA" id="ARBA00022438"/>
    </source>
</evidence>
<keyword evidence="6 9" id="KW-0479">Metal-binding</keyword>
<dbReference type="SUPFAM" id="SSF53187">
    <property type="entry name" value="Zn-dependent exopeptidases"/>
    <property type="match status" value="1"/>
</dbReference>
<dbReference type="GO" id="GO:0005737">
    <property type="term" value="C:cytoplasm"/>
    <property type="evidence" value="ECO:0007669"/>
    <property type="project" value="UniProtKB-SubCell"/>
</dbReference>
<dbReference type="PANTHER" id="PTHR11963:SF23">
    <property type="entry name" value="CYTOSOL AMINOPEPTIDASE"/>
    <property type="match status" value="1"/>
</dbReference>
<protein>
    <recommendedName>
        <fullName evidence="9">Probable cytosol aminopeptidase</fullName>
        <ecNumber evidence="9">3.4.11.1</ecNumber>
    </recommendedName>
    <alternativeName>
        <fullName evidence="9">Leucine aminopeptidase</fullName>
        <shortName evidence="9">LAP</shortName>
        <ecNumber evidence="9">3.4.11.10</ecNumber>
    </alternativeName>
    <alternativeName>
        <fullName evidence="9">Leucyl aminopeptidase</fullName>
    </alternativeName>
</protein>
<keyword evidence="8 9" id="KW-0464">Manganese</keyword>
<evidence type="ECO:0000256" key="7">
    <source>
        <dbReference type="ARBA" id="ARBA00022801"/>
    </source>
</evidence>
<organism evidence="11 12">
    <name type="scientific">Oceanospirillum linum</name>
    <dbReference type="NCBI Taxonomy" id="966"/>
    <lineage>
        <taxon>Bacteria</taxon>
        <taxon>Pseudomonadati</taxon>
        <taxon>Pseudomonadota</taxon>
        <taxon>Gammaproteobacteria</taxon>
        <taxon>Oceanospirillales</taxon>
        <taxon>Oceanospirillaceae</taxon>
        <taxon>Oceanospirillum</taxon>
    </lineage>
</organism>
<evidence type="ECO:0000256" key="6">
    <source>
        <dbReference type="ARBA" id="ARBA00022723"/>
    </source>
</evidence>
<feature type="active site" evidence="9">
    <location>
        <position position="349"/>
    </location>
</feature>
<feature type="domain" description="Cytosol aminopeptidase" evidence="10">
    <location>
        <begin position="343"/>
        <end position="350"/>
    </location>
</feature>
<evidence type="ECO:0000256" key="9">
    <source>
        <dbReference type="HAMAP-Rule" id="MF_00181"/>
    </source>
</evidence>
<evidence type="ECO:0000256" key="2">
    <source>
        <dbReference type="ARBA" id="ARBA00000967"/>
    </source>
</evidence>
<feature type="binding site" evidence="9">
    <location>
        <position position="347"/>
    </location>
    <ligand>
        <name>Mn(2+)</name>
        <dbReference type="ChEBI" id="CHEBI:29035"/>
        <label>2</label>
    </ligand>
</feature>
<dbReference type="FunFam" id="3.40.630.10:FF:000004">
    <property type="entry name" value="Probable cytosol aminopeptidase"/>
    <property type="match status" value="1"/>
</dbReference>
<feature type="active site" evidence="9">
    <location>
        <position position="275"/>
    </location>
</feature>
<reference evidence="11" key="1">
    <citation type="submission" date="2017-02" db="EMBL/GenBank/DDBJ databases">
        <title>Draft Genome Sequence of the Salt Water Bacterium Oceanospirillum linum ATCC 11336.</title>
        <authorList>
            <person name="Trachtenberg A.M."/>
            <person name="Carney J.G."/>
            <person name="Linnane J.D."/>
            <person name="Rheaume B.A."/>
            <person name="Pitts N.L."/>
            <person name="Mykles D.L."/>
            <person name="Maclea K.S."/>
        </authorList>
    </citation>
    <scope>NUCLEOTIDE SEQUENCE [LARGE SCALE GENOMIC DNA]</scope>
    <source>
        <strain evidence="11">ATCC 11336</strain>
    </source>
</reference>
<dbReference type="InterPro" id="IPR008283">
    <property type="entry name" value="Peptidase_M17_N"/>
</dbReference>
<dbReference type="Gene3D" id="3.40.220.10">
    <property type="entry name" value="Leucine Aminopeptidase, subunit E, domain 1"/>
    <property type="match status" value="1"/>
</dbReference>
<dbReference type="CDD" id="cd00433">
    <property type="entry name" value="Peptidase_M17"/>
    <property type="match status" value="1"/>
</dbReference>
<feature type="binding site" evidence="9">
    <location>
        <position position="268"/>
    </location>
    <ligand>
        <name>Mn(2+)</name>
        <dbReference type="ChEBI" id="CHEBI:29035"/>
        <label>2</label>
    </ligand>
</feature>
<sequence length="494" mass="52377">MFFNATTQALSEVTADCHIAFVAADATLGNNAQQLDKASGDAISRILKLGDFSGKFGQTQLLPEAGELKGRLLLVGTGKAEELKEGKFRTLIKNIISAVKDTKIKSLALSLEDVEFKTRDLNWKARQFAESTVTTLYVFDQLKSKQADPSALSSITLSIPGAEGAVQKALDTGAATGEGMNLTRTLGNLPGNICTPVYLAQQAEELAKDFDELSLTILDENQMAELGMGSLLSVAKGSVEAPRLVVMEYKGNGDAKPHVLVGKGVTFDSGGISLKPGEGMDEMKYDMCGAASVFGTMQMLKQLKPAINVVGVVAAVENMPAGNASKPGDIVTTMSGKTVEILNTDAEGRLVLCDALTYIGKYNPETVVDIATLTGACIIGLGHHATGLLSNDDTLAAELLSAGIDASDKAWQMPLWTEYQQQLDSNFADMANIGGRPAGTITAACFLSRFTEDYRWAHLDIAGTAWHSGKEKGATGRPVPLLTQYLLSKADKAS</sequence>
<keyword evidence="12" id="KW-1185">Reference proteome</keyword>
<comment type="cofactor">
    <cofactor evidence="9">
        <name>Mn(2+)</name>
        <dbReference type="ChEBI" id="CHEBI:29035"/>
    </cofactor>
    <text evidence="9">Binds 2 manganese ions per subunit.</text>
</comment>
<gene>
    <name evidence="9" type="primary">pepA</name>
    <name evidence="11" type="ORF">BTA35_0208500</name>
</gene>
<dbReference type="STRING" id="966.BTA35_0208500"/>
<dbReference type="InterPro" id="IPR023042">
    <property type="entry name" value="Peptidase_M17_leu_NH2_pept"/>
</dbReference>
<keyword evidence="5 9" id="KW-0645">Protease</keyword>
<accession>A0A1T1HB25</accession>
<evidence type="ECO:0000256" key="3">
    <source>
        <dbReference type="ARBA" id="ARBA00009528"/>
    </source>
</evidence>
<evidence type="ECO:0000256" key="5">
    <source>
        <dbReference type="ARBA" id="ARBA00022670"/>
    </source>
</evidence>
<dbReference type="PRINTS" id="PR00481">
    <property type="entry name" value="LAMNOPPTDASE"/>
</dbReference>
<feature type="binding site" evidence="9">
    <location>
        <position position="345"/>
    </location>
    <ligand>
        <name>Mn(2+)</name>
        <dbReference type="ChEBI" id="CHEBI:29035"/>
        <label>1</label>
    </ligand>
</feature>
<evidence type="ECO:0000256" key="8">
    <source>
        <dbReference type="ARBA" id="ARBA00023211"/>
    </source>
</evidence>
<evidence type="ECO:0000313" key="12">
    <source>
        <dbReference type="Proteomes" id="UP000190064"/>
    </source>
</evidence>
<dbReference type="InterPro" id="IPR000819">
    <property type="entry name" value="Peptidase_M17_C"/>
</dbReference>
<comment type="function">
    <text evidence="9">Presumably involved in the processing and regular turnover of intracellular proteins. Catalyzes the removal of unsubstituted N-terminal amino acids from various peptides.</text>
</comment>
<comment type="catalytic activity">
    <reaction evidence="2 9">
        <text>Release of an N-terminal amino acid, preferentially leucine, but not glutamic or aspartic acids.</text>
        <dbReference type="EC" id="3.4.11.10"/>
    </reaction>
</comment>
<dbReference type="PROSITE" id="PS00631">
    <property type="entry name" value="CYTOSOL_AP"/>
    <property type="match status" value="1"/>
</dbReference>
<dbReference type="AlphaFoldDB" id="A0A1T1HB25"/>
<name>A0A1T1HB25_OCELI</name>
<keyword evidence="7 9" id="KW-0378">Hydrolase</keyword>
<dbReference type="EMBL" id="MTSD02000003">
    <property type="protein sequence ID" value="OOV87041.1"/>
    <property type="molecule type" value="Genomic_DNA"/>
</dbReference>
<dbReference type="InterPro" id="IPR043472">
    <property type="entry name" value="Macro_dom-like"/>
</dbReference>
<dbReference type="Gene3D" id="3.40.630.10">
    <property type="entry name" value="Zn peptidases"/>
    <property type="match status" value="1"/>
</dbReference>
<dbReference type="NCBIfam" id="NF002077">
    <property type="entry name" value="PRK00913.2-4"/>
    <property type="match status" value="1"/>
</dbReference>
<keyword evidence="9" id="KW-0963">Cytoplasm</keyword>
<dbReference type="SUPFAM" id="SSF52949">
    <property type="entry name" value="Macro domain-like"/>
    <property type="match status" value="1"/>
</dbReference>
<evidence type="ECO:0000256" key="1">
    <source>
        <dbReference type="ARBA" id="ARBA00000135"/>
    </source>
</evidence>
<dbReference type="RefSeq" id="WP_078319391.1">
    <property type="nucleotide sequence ID" value="NZ_FXTS01000003.1"/>
</dbReference>
<comment type="caution">
    <text evidence="11">The sequence shown here is derived from an EMBL/GenBank/DDBJ whole genome shotgun (WGS) entry which is preliminary data.</text>
</comment>
<dbReference type="Pfam" id="PF00883">
    <property type="entry name" value="Peptidase_M17"/>
    <property type="match status" value="1"/>
</dbReference>
<evidence type="ECO:0000259" key="10">
    <source>
        <dbReference type="PROSITE" id="PS00631"/>
    </source>
</evidence>
<dbReference type="NCBIfam" id="NF002074">
    <property type="entry name" value="PRK00913.1-4"/>
    <property type="match status" value="1"/>
</dbReference>